<dbReference type="Proteomes" id="UP000785679">
    <property type="component" value="Unassembled WGS sequence"/>
</dbReference>
<keyword evidence="2" id="KW-1185">Reference proteome</keyword>
<comment type="caution">
    <text evidence="1">The sequence shown here is derived from an EMBL/GenBank/DDBJ whole genome shotgun (WGS) entry which is preliminary data.</text>
</comment>
<dbReference type="OrthoDB" id="285236at2759"/>
<evidence type="ECO:0000313" key="1">
    <source>
        <dbReference type="EMBL" id="TNV71397.1"/>
    </source>
</evidence>
<gene>
    <name evidence="1" type="ORF">FGO68_gene5016</name>
</gene>
<sequence>MEAWQEILQNPDQLDNDIDNLQKLKVAVGDFRKSEGEKTSKLLSLQQHYCNTIALRVPSHSCKSQIQIQKPYSNNGGSMVKIFWMAN</sequence>
<name>A0A8J8NAM4_HALGN</name>
<reference evidence="1" key="1">
    <citation type="submission" date="2019-06" db="EMBL/GenBank/DDBJ databases">
        <authorList>
            <person name="Zheng W."/>
        </authorList>
    </citation>
    <scope>NUCLEOTIDE SEQUENCE</scope>
    <source>
        <strain evidence="1">QDHG01</strain>
    </source>
</reference>
<dbReference type="EMBL" id="RRYP01029828">
    <property type="protein sequence ID" value="TNV71397.1"/>
    <property type="molecule type" value="Genomic_DNA"/>
</dbReference>
<protein>
    <submittedName>
        <fullName evidence="1">Uncharacterized protein</fullName>
    </submittedName>
</protein>
<evidence type="ECO:0000313" key="2">
    <source>
        <dbReference type="Proteomes" id="UP000785679"/>
    </source>
</evidence>
<proteinExistence type="predicted"/>
<accession>A0A8J8NAM4</accession>
<dbReference type="AlphaFoldDB" id="A0A8J8NAM4"/>
<organism evidence="1 2">
    <name type="scientific">Halteria grandinella</name>
    <dbReference type="NCBI Taxonomy" id="5974"/>
    <lineage>
        <taxon>Eukaryota</taxon>
        <taxon>Sar</taxon>
        <taxon>Alveolata</taxon>
        <taxon>Ciliophora</taxon>
        <taxon>Intramacronucleata</taxon>
        <taxon>Spirotrichea</taxon>
        <taxon>Stichotrichia</taxon>
        <taxon>Sporadotrichida</taxon>
        <taxon>Halteriidae</taxon>
        <taxon>Halteria</taxon>
    </lineage>
</organism>